<dbReference type="InterPro" id="IPR001387">
    <property type="entry name" value="Cro/C1-type_HTH"/>
</dbReference>
<feature type="domain" description="HTH cro/C1-type" evidence="1">
    <location>
        <begin position="23"/>
        <end position="54"/>
    </location>
</feature>
<protein>
    <submittedName>
        <fullName evidence="2">Transcriptional regulator</fullName>
    </submittedName>
</protein>
<dbReference type="SMART" id="SM00530">
    <property type="entry name" value="HTH_XRE"/>
    <property type="match status" value="1"/>
</dbReference>
<dbReference type="Gene3D" id="1.10.260.40">
    <property type="entry name" value="lambda repressor-like DNA-binding domains"/>
    <property type="match status" value="1"/>
</dbReference>
<comment type="caution">
    <text evidence="2">The sequence shown here is derived from an EMBL/GenBank/DDBJ whole genome shotgun (WGS) entry which is preliminary data.</text>
</comment>
<evidence type="ECO:0000313" key="2">
    <source>
        <dbReference type="EMBL" id="GCE76058.1"/>
    </source>
</evidence>
<proteinExistence type="predicted"/>
<dbReference type="InterPro" id="IPR010982">
    <property type="entry name" value="Lambda_DNA-bd_dom_sf"/>
</dbReference>
<dbReference type="Proteomes" id="UP000289954">
    <property type="component" value="Unassembled WGS sequence"/>
</dbReference>
<reference evidence="2 3" key="1">
    <citation type="submission" date="2019-01" db="EMBL/GenBank/DDBJ databases">
        <title>Draft genome sequence of Cellulomonas takizawaensis strain TKZ-21.</title>
        <authorList>
            <person name="Yamamura H."/>
            <person name="Hayashi T."/>
            <person name="Hamada M."/>
            <person name="Serisawa Y."/>
            <person name="Matsuyama K."/>
            <person name="Nakagawa Y."/>
            <person name="Otoguro M."/>
            <person name="Yanagida F."/>
            <person name="Hayakawa M."/>
        </authorList>
    </citation>
    <scope>NUCLEOTIDE SEQUENCE [LARGE SCALE GENOMIC DNA]</scope>
    <source>
        <strain evidence="2 3">NBRC12680</strain>
    </source>
</reference>
<name>A0A402DPM8_9CELL</name>
<evidence type="ECO:0000259" key="1">
    <source>
        <dbReference type="PROSITE" id="PS50943"/>
    </source>
</evidence>
<dbReference type="SUPFAM" id="SSF47413">
    <property type="entry name" value="lambda repressor-like DNA-binding domains"/>
    <property type="match status" value="1"/>
</dbReference>
<dbReference type="GO" id="GO:0003677">
    <property type="term" value="F:DNA binding"/>
    <property type="evidence" value="ECO:0007669"/>
    <property type="project" value="InterPro"/>
</dbReference>
<gene>
    <name evidence="2" type="ORF">CBZ_11140</name>
</gene>
<evidence type="ECO:0000313" key="3">
    <source>
        <dbReference type="Proteomes" id="UP000289954"/>
    </source>
</evidence>
<dbReference type="OrthoDB" id="4829260at2"/>
<dbReference type="RefSeq" id="WP_130780662.1">
    <property type="nucleotide sequence ID" value="NZ_BIMR01000067.1"/>
</dbReference>
<accession>A0A402DPM8</accession>
<dbReference type="AlphaFoldDB" id="A0A402DPM8"/>
<dbReference type="Pfam" id="PF13560">
    <property type="entry name" value="HTH_31"/>
    <property type="match status" value="1"/>
</dbReference>
<dbReference type="CDD" id="cd00093">
    <property type="entry name" value="HTH_XRE"/>
    <property type="match status" value="1"/>
</dbReference>
<keyword evidence="3" id="KW-1185">Reference proteome</keyword>
<dbReference type="PROSITE" id="PS50943">
    <property type="entry name" value="HTH_CROC1"/>
    <property type="match status" value="1"/>
</dbReference>
<sequence length="111" mass="11607">MAKRTYAYLPATLAAVETLGVQVAIARRQLGWTVAELAGRLGVSTAVVGRIEKGAPGTAVGTVLEAAVLCGVPLFGADARDLPDLAARQRATLALLPERVRPKPAEIDDDF</sequence>
<dbReference type="EMBL" id="BIMR01000067">
    <property type="protein sequence ID" value="GCE76058.1"/>
    <property type="molecule type" value="Genomic_DNA"/>
</dbReference>
<organism evidence="2 3">
    <name type="scientific">Cellulomonas biazotea</name>
    <dbReference type="NCBI Taxonomy" id="1709"/>
    <lineage>
        <taxon>Bacteria</taxon>
        <taxon>Bacillati</taxon>
        <taxon>Actinomycetota</taxon>
        <taxon>Actinomycetes</taxon>
        <taxon>Micrococcales</taxon>
        <taxon>Cellulomonadaceae</taxon>
        <taxon>Cellulomonas</taxon>
    </lineage>
</organism>